<evidence type="ECO:0000256" key="4">
    <source>
        <dbReference type="PROSITE-ProRule" id="PRU01100"/>
    </source>
</evidence>
<dbReference type="InterPro" id="IPR017853">
    <property type="entry name" value="GH"/>
</dbReference>
<evidence type="ECO:0000313" key="10">
    <source>
        <dbReference type="Proteomes" id="UP000076563"/>
    </source>
</evidence>
<dbReference type="Gene3D" id="2.60.120.260">
    <property type="entry name" value="Galactose-binding domain-like"/>
    <property type="match status" value="1"/>
</dbReference>
<dbReference type="STRING" id="1007103.GCA_000213315_06406"/>
<comment type="caution">
    <text evidence="9">The sequence shown here is derived from an EMBL/GenBank/DDBJ whole genome shotgun (WGS) entry which is preliminary data.</text>
</comment>
<proteinExistence type="inferred from homology"/>
<evidence type="ECO:0000256" key="6">
    <source>
        <dbReference type="SAM" id="SignalP"/>
    </source>
</evidence>
<evidence type="ECO:0008006" key="11">
    <source>
        <dbReference type="Google" id="ProtNLM"/>
    </source>
</evidence>
<dbReference type="GO" id="GO:0016985">
    <property type="term" value="F:mannan endo-1,4-beta-mannosidase activity"/>
    <property type="evidence" value="ECO:0007669"/>
    <property type="project" value="InterPro"/>
</dbReference>
<dbReference type="AlphaFoldDB" id="A0A161U6I3"/>
<dbReference type="InterPro" id="IPR008979">
    <property type="entry name" value="Galactose-bd-like_sf"/>
</dbReference>
<dbReference type="GO" id="GO:0030246">
    <property type="term" value="F:carbohydrate binding"/>
    <property type="evidence" value="ECO:0007669"/>
    <property type="project" value="InterPro"/>
</dbReference>
<dbReference type="InterPro" id="IPR005084">
    <property type="entry name" value="CBM6"/>
</dbReference>
<dbReference type="InterPro" id="IPR000805">
    <property type="entry name" value="Glyco_hydro_26"/>
</dbReference>
<evidence type="ECO:0000256" key="2">
    <source>
        <dbReference type="ARBA" id="ARBA00022801"/>
    </source>
</evidence>
<name>A0A161U6I3_9BACL</name>
<keyword evidence="10" id="KW-1185">Reference proteome</keyword>
<dbReference type="PROSITE" id="PS51175">
    <property type="entry name" value="CBM6"/>
    <property type="match status" value="1"/>
</dbReference>
<sequence>MRLTAIPCAGKISIAAVLALSLWYGAAGKESGAAAAASPDMLYEAEDARTEGTVIAATRPGFSGTGYVTGFEHAGEAVRFTVNVEADGFYPLKIGYASPFGDKTNYVEVNGSTAGEKLFPQTEAFTEIDFGQVQLEEGENEIRISTYWGYFDVDYIRLGAMQPRPAIPKVTPKLATPKSSREAQALMDYMTSRYGKNILSGQQRTSSEELNYIYRITGKLPAMAGFTATDFGDNALEWAKYGGIVSVEWHWPAPMGGHEFFASKTTFDAAKAVTLGTEENRMLLRDLDEMAEKLLRFKQAGIPVVWRPLHEAEGGWFWWGAKGPETAKRLYNLMFDRFTGYHGLDNLIWVWTTSDTIHSKDWYPGDDKVDMIGVDRYIKDGDYSPLLSVYDTLVNMTGGKKLVAYLENGPIPDPRQLKKNKVGWMYFNTWNGKFLMDGKVNAEQHLRTVYNHPYVITLDKFPSQTIYGKPPEPYPYPARKEAPQPVTAH</sequence>
<evidence type="ECO:0000256" key="3">
    <source>
        <dbReference type="ARBA" id="ARBA00023295"/>
    </source>
</evidence>
<dbReference type="PANTHER" id="PTHR40079:SF4">
    <property type="entry name" value="GH26 DOMAIN-CONTAINING PROTEIN-RELATED"/>
    <property type="match status" value="1"/>
</dbReference>
<dbReference type="CDD" id="cd04086">
    <property type="entry name" value="CBM35_mannanase-like"/>
    <property type="match status" value="1"/>
</dbReference>
<keyword evidence="3 4" id="KW-0326">Glycosidase</keyword>
<keyword evidence="6" id="KW-0732">Signal</keyword>
<dbReference type="PANTHER" id="PTHR40079">
    <property type="entry name" value="MANNAN ENDO-1,4-BETA-MANNOSIDASE E-RELATED"/>
    <property type="match status" value="1"/>
</dbReference>
<dbReference type="PRINTS" id="PR00739">
    <property type="entry name" value="GLHYDRLASE26"/>
</dbReference>
<feature type="region of interest" description="Disordered" evidence="5">
    <location>
        <begin position="469"/>
        <end position="489"/>
    </location>
</feature>
<dbReference type="Pfam" id="PF16990">
    <property type="entry name" value="CBM_35"/>
    <property type="match status" value="1"/>
</dbReference>
<dbReference type="PROSITE" id="PS51764">
    <property type="entry name" value="GH26"/>
    <property type="match status" value="1"/>
</dbReference>
<dbReference type="OrthoDB" id="9803686at2"/>
<gene>
    <name evidence="9" type="ORF">AV654_01330</name>
</gene>
<dbReference type="GO" id="GO:0006080">
    <property type="term" value="P:substituted mannan metabolic process"/>
    <property type="evidence" value="ECO:0007669"/>
    <property type="project" value="InterPro"/>
</dbReference>
<dbReference type="eggNOG" id="COG4124">
    <property type="taxonomic scope" value="Bacteria"/>
</dbReference>
<protein>
    <recommendedName>
        <fullName evidence="11">Beta-mannanase</fullName>
    </recommendedName>
</protein>
<evidence type="ECO:0000256" key="5">
    <source>
        <dbReference type="SAM" id="MobiDB-lite"/>
    </source>
</evidence>
<evidence type="ECO:0000259" key="8">
    <source>
        <dbReference type="PROSITE" id="PS51764"/>
    </source>
</evidence>
<feature type="chain" id="PRO_5039099628" description="Beta-mannanase" evidence="6">
    <location>
        <begin position="27"/>
        <end position="489"/>
    </location>
</feature>
<feature type="active site" description="Proton donor" evidence="4">
    <location>
        <position position="311"/>
    </location>
</feature>
<comment type="similarity">
    <text evidence="1 4">Belongs to the glycosyl hydrolase 26 family.</text>
</comment>
<dbReference type="Proteomes" id="UP000076563">
    <property type="component" value="Unassembled WGS sequence"/>
</dbReference>
<dbReference type="SUPFAM" id="SSF51445">
    <property type="entry name" value="(Trans)glycosidases"/>
    <property type="match status" value="1"/>
</dbReference>
<feature type="signal peptide" evidence="6">
    <location>
        <begin position="1"/>
        <end position="26"/>
    </location>
</feature>
<feature type="domain" description="CBM6" evidence="7">
    <location>
        <begin position="41"/>
        <end position="159"/>
    </location>
</feature>
<organism evidence="9 10">
    <name type="scientific">Paenibacillus elgii</name>
    <dbReference type="NCBI Taxonomy" id="189691"/>
    <lineage>
        <taxon>Bacteria</taxon>
        <taxon>Bacillati</taxon>
        <taxon>Bacillota</taxon>
        <taxon>Bacilli</taxon>
        <taxon>Bacillales</taxon>
        <taxon>Paenibacillaceae</taxon>
        <taxon>Paenibacillus</taxon>
    </lineage>
</organism>
<evidence type="ECO:0000313" key="9">
    <source>
        <dbReference type="EMBL" id="KZE81166.1"/>
    </source>
</evidence>
<reference evidence="10" key="1">
    <citation type="submission" date="2016-01" db="EMBL/GenBank/DDBJ databases">
        <title>Draft genome of Chromobacterium sp. F49.</title>
        <authorList>
            <person name="Hong K.W."/>
        </authorList>
    </citation>
    <scope>NUCLEOTIDE SEQUENCE [LARGE SCALE GENOMIC DNA]</scope>
    <source>
        <strain evidence="10">M63</strain>
    </source>
</reference>
<keyword evidence="2 4" id="KW-0378">Hydrolase</keyword>
<dbReference type="Pfam" id="PF02156">
    <property type="entry name" value="Glyco_hydro_26"/>
    <property type="match status" value="1"/>
</dbReference>
<feature type="active site" description="Nucleophile" evidence="4">
    <location>
        <position position="407"/>
    </location>
</feature>
<dbReference type="InterPro" id="IPR022790">
    <property type="entry name" value="GH26_dom"/>
</dbReference>
<dbReference type="Gene3D" id="3.20.20.80">
    <property type="entry name" value="Glycosidases"/>
    <property type="match status" value="1"/>
</dbReference>
<evidence type="ECO:0000259" key="7">
    <source>
        <dbReference type="PROSITE" id="PS51175"/>
    </source>
</evidence>
<evidence type="ECO:0000256" key="1">
    <source>
        <dbReference type="ARBA" id="ARBA00007754"/>
    </source>
</evidence>
<dbReference type="RefSeq" id="WP_063179163.1">
    <property type="nucleotide sequence ID" value="NZ_LQRA01000044.1"/>
</dbReference>
<feature type="domain" description="GH26" evidence="8">
    <location>
        <begin position="181"/>
        <end position="459"/>
    </location>
</feature>
<accession>A0A161U6I3</accession>
<dbReference type="EMBL" id="LQRA01000044">
    <property type="protein sequence ID" value="KZE81166.1"/>
    <property type="molecule type" value="Genomic_DNA"/>
</dbReference>
<dbReference type="SUPFAM" id="SSF49785">
    <property type="entry name" value="Galactose-binding domain-like"/>
    <property type="match status" value="1"/>
</dbReference>